<keyword evidence="1" id="KW-1133">Transmembrane helix</keyword>
<dbReference type="InterPro" id="IPR021424">
    <property type="entry name" value="PorA"/>
</dbReference>
<reference evidence="2 3" key="1">
    <citation type="submission" date="2021-09" db="EMBL/GenBank/DDBJ databases">
        <title>Whole genome sequence of Nocardioides sp. GBK3QG-3.</title>
        <authorList>
            <person name="Tuo L."/>
        </authorList>
    </citation>
    <scope>NUCLEOTIDE SEQUENCE [LARGE SCALE GENOMIC DNA]</scope>
    <source>
        <strain evidence="2 3">GBK3QG-3</strain>
    </source>
</reference>
<dbReference type="Pfam" id="PF11271">
    <property type="entry name" value="PorA"/>
    <property type="match status" value="1"/>
</dbReference>
<gene>
    <name evidence="2" type="ORF">K8U61_13325</name>
</gene>
<dbReference type="EMBL" id="JAIQZJ010000007">
    <property type="protein sequence ID" value="MBZ5739149.1"/>
    <property type="molecule type" value="Genomic_DNA"/>
</dbReference>
<sequence length="306" mass="32779">MSARNLTLRPRMRRAVPLTLAALGAFLATAGVIALTWVPGQVERTPLDTDKATLLSGSASVLGADGELHEGPVLAFSHHAVDAARSDHDVAVWSTSLCLVRDEDGIDGCVDADDPDARLINVDERLFVTDRVTAEAVSDDGYLPAGTPQPSGLQNKWPFHAEKRTYPVWDDIVGAAVEATYQGVQEVDGLEVYEYSYASSVGPVVLVGDIEGTYDATYTFDVEPTTGVIVDQVVHQERIAHGIDPILVLDLRLTDDQVRANVEEARKSLATLQLLEVVVPAVGLGAGVPLLLVGLTLLALSPRTRR</sequence>
<comment type="caution">
    <text evidence="2">The sequence shown here is derived from an EMBL/GenBank/DDBJ whole genome shotgun (WGS) entry which is preliminary data.</text>
</comment>
<accession>A0ABS7UDT5</accession>
<evidence type="ECO:0000313" key="3">
    <source>
        <dbReference type="Proteomes" id="UP000780875"/>
    </source>
</evidence>
<organism evidence="2 3">
    <name type="scientific">Nocardioides mangrovi</name>
    <dbReference type="NCBI Taxonomy" id="2874580"/>
    <lineage>
        <taxon>Bacteria</taxon>
        <taxon>Bacillati</taxon>
        <taxon>Actinomycetota</taxon>
        <taxon>Actinomycetes</taxon>
        <taxon>Propionibacteriales</taxon>
        <taxon>Nocardioidaceae</taxon>
        <taxon>Nocardioides</taxon>
    </lineage>
</organism>
<dbReference type="RefSeq" id="WP_224123521.1">
    <property type="nucleotide sequence ID" value="NZ_JAIQZJ010000007.1"/>
</dbReference>
<keyword evidence="1" id="KW-0472">Membrane</keyword>
<evidence type="ECO:0000313" key="2">
    <source>
        <dbReference type="EMBL" id="MBZ5739149.1"/>
    </source>
</evidence>
<keyword evidence="1" id="KW-0812">Transmembrane</keyword>
<keyword evidence="3" id="KW-1185">Reference proteome</keyword>
<name>A0ABS7UDT5_9ACTN</name>
<evidence type="ECO:0000256" key="1">
    <source>
        <dbReference type="SAM" id="Phobius"/>
    </source>
</evidence>
<protein>
    <submittedName>
        <fullName evidence="2">DUF3068 domain-containing protein</fullName>
    </submittedName>
</protein>
<proteinExistence type="predicted"/>
<dbReference type="Proteomes" id="UP000780875">
    <property type="component" value="Unassembled WGS sequence"/>
</dbReference>
<feature type="transmembrane region" description="Helical" evidence="1">
    <location>
        <begin position="277"/>
        <end position="300"/>
    </location>
</feature>